<reference evidence="3 5" key="2">
    <citation type="journal article" date="2020" name="Int. J. Syst. Evol. Microbiol.">
        <title>Vagococcus xieshaowenii sp. nov., isolated from snow finch (Montifringilla taczanowskii) cloacal content.</title>
        <authorList>
            <person name="Ge Y."/>
            <person name="Yang J."/>
            <person name="Lai X.H."/>
            <person name="Zhang G."/>
            <person name="Jin D."/>
            <person name="Lu S."/>
            <person name="Wang B."/>
            <person name="Huang Y."/>
            <person name="Huang Y."/>
            <person name="Ren Z."/>
            <person name="Zhang X."/>
            <person name="Xu J."/>
        </authorList>
    </citation>
    <scope>NUCLEOTIDE SEQUENCE [LARGE SCALE GENOMIC DNA]</scope>
    <source>
        <strain evidence="3">Personal::cf-49</strain>
        <strain evidence="5">personal::cf-49</strain>
    </source>
</reference>
<feature type="transmembrane region" description="Helical" evidence="1">
    <location>
        <begin position="32"/>
        <end position="52"/>
    </location>
</feature>
<dbReference type="PANTHER" id="PTHR14969:SF13">
    <property type="entry name" value="AT30094P"/>
    <property type="match status" value="1"/>
</dbReference>
<proteinExistence type="predicted"/>
<organism evidence="4 6">
    <name type="scientific">Vagococcus xieshaowenii</name>
    <dbReference type="NCBI Taxonomy" id="2562451"/>
    <lineage>
        <taxon>Bacteria</taxon>
        <taxon>Bacillati</taxon>
        <taxon>Bacillota</taxon>
        <taxon>Bacilli</taxon>
        <taxon>Lactobacillales</taxon>
        <taxon>Enterococcaceae</taxon>
        <taxon>Vagococcus</taxon>
    </lineage>
</organism>
<protein>
    <submittedName>
        <fullName evidence="4">Phosphatase PAP2 family protein</fullName>
    </submittedName>
</protein>
<feature type="transmembrane region" description="Helical" evidence="1">
    <location>
        <begin position="212"/>
        <end position="231"/>
    </location>
</feature>
<dbReference type="InterPro" id="IPR036938">
    <property type="entry name" value="PAP2/HPO_sf"/>
</dbReference>
<feature type="transmembrane region" description="Helical" evidence="1">
    <location>
        <begin position="186"/>
        <end position="206"/>
    </location>
</feature>
<dbReference type="Pfam" id="PF01569">
    <property type="entry name" value="PAP2"/>
    <property type="match status" value="1"/>
</dbReference>
<dbReference type="Proteomes" id="UP000297725">
    <property type="component" value="Unassembled WGS sequence"/>
</dbReference>
<dbReference type="CDD" id="cd03392">
    <property type="entry name" value="PAP2_like_2"/>
    <property type="match status" value="1"/>
</dbReference>
<feature type="transmembrane region" description="Helical" evidence="1">
    <location>
        <begin position="114"/>
        <end position="132"/>
    </location>
</feature>
<dbReference type="Proteomes" id="UP000296883">
    <property type="component" value="Chromosome"/>
</dbReference>
<dbReference type="SUPFAM" id="SSF48317">
    <property type="entry name" value="Acid phosphatase/Vanadium-dependent haloperoxidase"/>
    <property type="match status" value="1"/>
</dbReference>
<keyword evidence="1" id="KW-0812">Transmembrane</keyword>
<evidence type="ECO:0000256" key="1">
    <source>
        <dbReference type="SAM" id="Phobius"/>
    </source>
</evidence>
<dbReference type="EMBL" id="SRHU01000005">
    <property type="protein sequence ID" value="TFZ43147.1"/>
    <property type="molecule type" value="Genomic_DNA"/>
</dbReference>
<evidence type="ECO:0000313" key="4">
    <source>
        <dbReference type="EMBL" id="TFZ43147.1"/>
    </source>
</evidence>
<dbReference type="AlphaFoldDB" id="A0AAJ5EH34"/>
<name>A0AAJ5EH34_9ENTE</name>
<gene>
    <name evidence="4" type="ORF">E4031_00840</name>
    <name evidence="3" type="ORF">E4Z98_06415</name>
</gene>
<feature type="domain" description="Phosphatidic acid phosphatase type 2/haloperoxidase" evidence="2">
    <location>
        <begin position="114"/>
        <end position="227"/>
    </location>
</feature>
<accession>A0AAJ5EH34</accession>
<evidence type="ECO:0000313" key="3">
    <source>
        <dbReference type="EMBL" id="QCA28967.1"/>
    </source>
</evidence>
<dbReference type="Gene3D" id="1.20.144.10">
    <property type="entry name" value="Phosphatidic acid phosphatase type 2/haloperoxidase"/>
    <property type="match status" value="2"/>
</dbReference>
<dbReference type="SMART" id="SM00014">
    <property type="entry name" value="acidPPc"/>
    <property type="match status" value="1"/>
</dbReference>
<evidence type="ECO:0000313" key="6">
    <source>
        <dbReference type="Proteomes" id="UP000297725"/>
    </source>
</evidence>
<sequence>MNRECDKLITLPLIVYNYYEKRDSLKNSTMRLYWHFASVICLTLFMILGYIVKFYESTILRIDQPIMNWFVSIRSHSFTNFFSWLTKFGNTLSVVFIVLAIVTLLWQSKRKVEAYWLVLNTALISGVGNYLIKFLYSRERPSVEHLIYADHYSFPSGHAMISILLWGTIFLILLPYAKGSWKIKTLQAFCIIFALLIGISRNYLGVHYPSDIIGGYLLGASWLAYSYPYFVKYRLLQVFNQ</sequence>
<dbReference type="EMBL" id="CP038865">
    <property type="protein sequence ID" value="QCA28967.1"/>
    <property type="molecule type" value="Genomic_DNA"/>
</dbReference>
<keyword evidence="1" id="KW-0472">Membrane</keyword>
<evidence type="ECO:0000259" key="2">
    <source>
        <dbReference type="SMART" id="SM00014"/>
    </source>
</evidence>
<reference evidence="4 6" key="1">
    <citation type="submission" date="2019-03" db="EMBL/GenBank/DDBJ databases">
        <title>Vagococcus sp. was isolated fron gut of Carduelis flavirostris.</title>
        <authorList>
            <person name="Ge Y."/>
        </authorList>
    </citation>
    <scope>NUCLEOTIDE SEQUENCE [LARGE SCALE GENOMIC DNA]</scope>
    <source>
        <strain evidence="4 6">CF-210</strain>
    </source>
</reference>
<keyword evidence="5" id="KW-1185">Reference proteome</keyword>
<keyword evidence="1" id="KW-1133">Transmembrane helix</keyword>
<feature type="transmembrane region" description="Helical" evidence="1">
    <location>
        <begin position="152"/>
        <end position="174"/>
    </location>
</feature>
<dbReference type="PANTHER" id="PTHR14969">
    <property type="entry name" value="SPHINGOSINE-1-PHOSPHATE PHOSPHOHYDROLASE"/>
    <property type="match status" value="1"/>
</dbReference>
<feature type="transmembrane region" description="Helical" evidence="1">
    <location>
        <begin position="88"/>
        <end position="107"/>
    </location>
</feature>
<evidence type="ECO:0000313" key="5">
    <source>
        <dbReference type="Proteomes" id="UP000296883"/>
    </source>
</evidence>
<dbReference type="InterPro" id="IPR000326">
    <property type="entry name" value="PAP2/HPO"/>
</dbReference>